<evidence type="ECO:0000313" key="2">
    <source>
        <dbReference type="EMBL" id="PTX54284.1"/>
    </source>
</evidence>
<protein>
    <submittedName>
        <fullName evidence="2">Short-chain fatty acids transporter</fullName>
    </submittedName>
</protein>
<feature type="transmembrane region" description="Helical" evidence="1">
    <location>
        <begin position="335"/>
        <end position="352"/>
    </location>
</feature>
<feature type="transmembrane region" description="Helical" evidence="1">
    <location>
        <begin position="181"/>
        <end position="200"/>
    </location>
</feature>
<dbReference type="Proteomes" id="UP000243978">
    <property type="component" value="Unassembled WGS sequence"/>
</dbReference>
<keyword evidence="1" id="KW-0472">Membrane</keyword>
<organism evidence="2 3">
    <name type="scientific">Litoreibacter ponti</name>
    <dbReference type="NCBI Taxonomy" id="1510457"/>
    <lineage>
        <taxon>Bacteria</taxon>
        <taxon>Pseudomonadati</taxon>
        <taxon>Pseudomonadota</taxon>
        <taxon>Alphaproteobacteria</taxon>
        <taxon>Rhodobacterales</taxon>
        <taxon>Roseobacteraceae</taxon>
        <taxon>Litoreibacter</taxon>
    </lineage>
</organism>
<accession>A0A2T6BE22</accession>
<feature type="transmembrane region" description="Helical" evidence="1">
    <location>
        <begin position="266"/>
        <end position="284"/>
    </location>
</feature>
<feature type="transmembrane region" description="Helical" evidence="1">
    <location>
        <begin position="241"/>
        <end position="260"/>
    </location>
</feature>
<feature type="transmembrane region" description="Helical" evidence="1">
    <location>
        <begin position="54"/>
        <end position="76"/>
    </location>
</feature>
<dbReference type="OrthoDB" id="9342495at2"/>
<keyword evidence="1" id="KW-0812">Transmembrane</keyword>
<dbReference type="InterPro" id="IPR006160">
    <property type="entry name" value="SCFA_transpt_AtoE"/>
</dbReference>
<feature type="transmembrane region" description="Helical" evidence="1">
    <location>
        <begin position="413"/>
        <end position="434"/>
    </location>
</feature>
<keyword evidence="1" id="KW-1133">Transmembrane helix</keyword>
<keyword evidence="3" id="KW-1185">Reference proteome</keyword>
<comment type="caution">
    <text evidence="2">The sequence shown here is derived from an EMBL/GenBank/DDBJ whole genome shotgun (WGS) entry which is preliminary data.</text>
</comment>
<gene>
    <name evidence="2" type="ORF">C8N43_3097</name>
</gene>
<sequence>MIRFLSRPLTRVVDRYLPDPFVLVLSLTLIVMGAAVATQGVSPLAVVDMWGNGFWALLQFSMQMLLVLVAGFMMASTPLVRGILARLATVASTPGNAILLVSLVSLAASWLNWGFGLVVGALFAKEIARLVRVDYRLLIASAYSGFMIWHGGISGSVPLSIATEGHPFADQVGVIVTSETIFASFNLIIVAALFVVVPLVNRAMLPSESEQVLIDPALLAEEDEAKGSTDRPADKLETSPVLSLLIGAIGLIWLGAHFFGGGGLSLNVVNFLFLTLAILLHGTPRNLLASLEEGIKGGAGIVIQFPFYAGIMGVMVESGLAASISAAMVSVATETTFAMWAFLSAGLVNFFVPSGGGQWAVQAPVILPAAAELGFDPARAAMAVAWGDAWTNMIQPFWALPLLGIAGLKAKDIMGFCVVHLLIGGAIIVLGLTFL</sequence>
<name>A0A2T6BE22_9RHOB</name>
<evidence type="ECO:0000256" key="1">
    <source>
        <dbReference type="SAM" id="Phobius"/>
    </source>
</evidence>
<dbReference type="GO" id="GO:0005886">
    <property type="term" value="C:plasma membrane"/>
    <property type="evidence" value="ECO:0007669"/>
    <property type="project" value="TreeGrafter"/>
</dbReference>
<dbReference type="AlphaFoldDB" id="A0A2T6BE22"/>
<evidence type="ECO:0000313" key="3">
    <source>
        <dbReference type="Proteomes" id="UP000243978"/>
    </source>
</evidence>
<dbReference type="EMBL" id="QBKS01000002">
    <property type="protein sequence ID" value="PTX54284.1"/>
    <property type="molecule type" value="Genomic_DNA"/>
</dbReference>
<feature type="transmembrane region" description="Helical" evidence="1">
    <location>
        <begin position="21"/>
        <end position="42"/>
    </location>
</feature>
<dbReference type="PANTHER" id="PTHR41983:SF2">
    <property type="entry name" value="SHORT-CHAIN FATTY ACID TRANSPORTER-RELATED"/>
    <property type="match status" value="1"/>
</dbReference>
<dbReference type="Pfam" id="PF02667">
    <property type="entry name" value="SCFA_trans"/>
    <property type="match status" value="1"/>
</dbReference>
<feature type="transmembrane region" description="Helical" evidence="1">
    <location>
        <begin position="305"/>
        <end position="329"/>
    </location>
</feature>
<feature type="transmembrane region" description="Helical" evidence="1">
    <location>
        <begin position="140"/>
        <end position="161"/>
    </location>
</feature>
<reference evidence="2 3" key="1">
    <citation type="submission" date="2018-04" db="EMBL/GenBank/DDBJ databases">
        <title>Genomic Encyclopedia of Archaeal and Bacterial Type Strains, Phase II (KMG-II): from individual species to whole genera.</title>
        <authorList>
            <person name="Goeker M."/>
        </authorList>
    </citation>
    <scope>NUCLEOTIDE SEQUENCE [LARGE SCALE GENOMIC DNA]</scope>
    <source>
        <strain evidence="2 3">DSM 100977</strain>
    </source>
</reference>
<proteinExistence type="predicted"/>
<dbReference type="PANTHER" id="PTHR41983">
    <property type="entry name" value="SHORT-CHAIN FATTY ACID TRANSPORTER-RELATED"/>
    <property type="match status" value="1"/>
</dbReference>
<dbReference type="RefSeq" id="WP_107846633.1">
    <property type="nucleotide sequence ID" value="NZ_QBKS01000002.1"/>
</dbReference>